<dbReference type="OrthoDB" id="886674at2"/>
<dbReference type="AlphaFoldDB" id="A0A372NRX9"/>
<proteinExistence type="predicted"/>
<sequence>MKQILSLIFCVGIFCACNDPQQADKPLNQSPELIQQFKPLINGVWVKKDYIKKVKKSKSPLAAVERGTGITVLHIDTTKMRGDSISVPTVWNNHEANQITLKFEPGRNTTTIVLGKDELSYKLKNKDTTLIIYHYDEATKETSTAQYVKAMANQSEEAPAYAMNYMINQAILSGNYEGTNAVGKPVKAKFSDDGKVTGLPGLNRYFVQNDLVADPDRSHDEIIFNINSKEQKSYSFIINKKTLNLYDDAEHIQSNKPSYTLKRKRD</sequence>
<gene>
    <name evidence="1" type="ORF">D0C36_11250</name>
</gene>
<reference evidence="1 2" key="1">
    <citation type="submission" date="2018-08" db="EMBL/GenBank/DDBJ databases">
        <title>Mucilaginibacter sp. MYSH2.</title>
        <authorList>
            <person name="Seo T."/>
        </authorList>
    </citation>
    <scope>NUCLEOTIDE SEQUENCE [LARGE SCALE GENOMIC DNA]</scope>
    <source>
        <strain evidence="1 2">MYSH2</strain>
    </source>
</reference>
<dbReference type="Proteomes" id="UP000264217">
    <property type="component" value="Unassembled WGS sequence"/>
</dbReference>
<protein>
    <submittedName>
        <fullName evidence="1">Uncharacterized protein</fullName>
    </submittedName>
</protein>
<dbReference type="PROSITE" id="PS51257">
    <property type="entry name" value="PROKAR_LIPOPROTEIN"/>
    <property type="match status" value="1"/>
</dbReference>
<accession>A0A372NRX9</accession>
<evidence type="ECO:0000313" key="2">
    <source>
        <dbReference type="Proteomes" id="UP000264217"/>
    </source>
</evidence>
<dbReference type="EMBL" id="QWDC01000002">
    <property type="protein sequence ID" value="RFZ92016.1"/>
    <property type="molecule type" value="Genomic_DNA"/>
</dbReference>
<name>A0A372NRX9_9SPHI</name>
<dbReference type="RefSeq" id="WP_117391727.1">
    <property type="nucleotide sequence ID" value="NZ_QWDC01000002.1"/>
</dbReference>
<keyword evidence="2" id="KW-1185">Reference proteome</keyword>
<comment type="caution">
    <text evidence="1">The sequence shown here is derived from an EMBL/GenBank/DDBJ whole genome shotgun (WGS) entry which is preliminary data.</text>
</comment>
<evidence type="ECO:0000313" key="1">
    <source>
        <dbReference type="EMBL" id="RFZ92016.1"/>
    </source>
</evidence>
<organism evidence="1 2">
    <name type="scientific">Mucilaginibacter conchicola</name>
    <dbReference type="NCBI Taxonomy" id="2303333"/>
    <lineage>
        <taxon>Bacteria</taxon>
        <taxon>Pseudomonadati</taxon>
        <taxon>Bacteroidota</taxon>
        <taxon>Sphingobacteriia</taxon>
        <taxon>Sphingobacteriales</taxon>
        <taxon>Sphingobacteriaceae</taxon>
        <taxon>Mucilaginibacter</taxon>
    </lineage>
</organism>